<dbReference type="Proteomes" id="UP000028135">
    <property type="component" value="Unassembled WGS sequence"/>
</dbReference>
<dbReference type="EMBL" id="JANF02000081">
    <property type="protein sequence ID" value="KER35333.1"/>
    <property type="molecule type" value="Genomic_DNA"/>
</dbReference>
<name>A0A8E1C1V1_9SPHN</name>
<gene>
    <name evidence="1" type="ORF">AL00_17300</name>
</gene>
<dbReference type="AlphaFoldDB" id="A0A8E1C1V1"/>
<reference evidence="1 2" key="1">
    <citation type="submission" date="2014-05" db="EMBL/GenBank/DDBJ databases">
        <title>Genome Announcement of Sphingobium lucknowense F2.</title>
        <authorList>
            <person name="Lal R."/>
            <person name="Negi V."/>
            <person name="Lata P."/>
            <person name="Sangwan N."/>
            <person name="Gupta S.K."/>
            <person name="Rao D.L.N."/>
            <person name="Das S."/>
        </authorList>
    </citation>
    <scope>NUCLEOTIDE SEQUENCE [LARGE SCALE GENOMIC DNA]</scope>
    <source>
        <strain evidence="1 2">F2</strain>
    </source>
</reference>
<evidence type="ECO:0008006" key="3">
    <source>
        <dbReference type="Google" id="ProtNLM"/>
    </source>
</evidence>
<organism evidence="1 2">
    <name type="scientific">Sphingobium indicum F2</name>
    <dbReference type="NCBI Taxonomy" id="1450518"/>
    <lineage>
        <taxon>Bacteria</taxon>
        <taxon>Pseudomonadati</taxon>
        <taxon>Pseudomonadota</taxon>
        <taxon>Alphaproteobacteria</taxon>
        <taxon>Sphingomonadales</taxon>
        <taxon>Sphingomonadaceae</taxon>
        <taxon>Sphingobium</taxon>
    </lineage>
</organism>
<dbReference type="RefSeq" id="WP_020818127.1">
    <property type="nucleotide sequence ID" value="NZ_JANF02000081.1"/>
</dbReference>
<protein>
    <recommendedName>
        <fullName evidence="3">TnsA endonuclease N-terminal domain-containing protein</fullName>
    </recommendedName>
</protein>
<evidence type="ECO:0000313" key="1">
    <source>
        <dbReference type="EMBL" id="KER35333.1"/>
    </source>
</evidence>
<proteinExistence type="predicted"/>
<comment type="caution">
    <text evidence="1">The sequence shown here is derived from an EMBL/GenBank/DDBJ whole genome shotgun (WGS) entry which is preliminary data.</text>
</comment>
<evidence type="ECO:0000313" key="2">
    <source>
        <dbReference type="Proteomes" id="UP000028135"/>
    </source>
</evidence>
<accession>A0A8E1C1V1</accession>
<sequence length="238" mass="27126">MADLAYLGKPTLRSVNSAKSYKITHRSSGSTFAYLSVKNGRTQTGESHYELQWAQELEVDPNYVDYQLHGMEVNWKRGDHTARYTPDAVALTVDAKVEGHEVKATRSYFQMGTYSKLIDKVDRDLASYGIAFRKVTGADLEANRRRHHNITTAFQERFTHFSLRQEDAVRNLLERNSEQSFARVLEAIDPEARRARPIVSAMLCRRKLAYDLNQQITCETVIRSVDPVASCPPDIRAL</sequence>